<evidence type="ECO:0000313" key="2">
    <source>
        <dbReference type="Proteomes" id="UP001163223"/>
    </source>
</evidence>
<sequence>MSFWIAAAALTIVATLLALLPMLKTGAVVAPVRAEHDVEVYGAQLKELSADLDRGVISPTEAASAKAEIGRRLLHAASEARRGIAAPRSAWTRWGAIAVVVVVPAVALGTYSQLGHPGSADRPLAARQNEAAPGQDIAALVAAAEERLRQNPEDGRGWELLAPIYARMGETAKAETAFRNAIRILGDTPQRQVGLGEVLAQGAGGEVTDEALAAFRRALDLDPAFLPAKFFVALDLSQEGRNAEALAAWQGFIAESPPDAPWLQLARSAVADAEAKLGGGAPVTAPGPTGEQVAAAAEMGEGDRRAMIEGMVTQLAARLQTAPNDIEGWKRLMRSYAVLGDVAKAREAYAAASGSFPEGSAERREIASFWQGLAIGEDGGTAVQ</sequence>
<name>A0ACD4NIQ5_9HYPH</name>
<accession>A0ACD4NIQ5</accession>
<evidence type="ECO:0000313" key="1">
    <source>
        <dbReference type="EMBL" id="WAJ26684.1"/>
    </source>
</evidence>
<gene>
    <name evidence="1" type="primary">ccmI</name>
    <name evidence="1" type="ORF">OXU80_17655</name>
</gene>
<dbReference type="EMBL" id="CP113520">
    <property type="protein sequence ID" value="WAJ26684.1"/>
    <property type="molecule type" value="Genomic_DNA"/>
</dbReference>
<proteinExistence type="predicted"/>
<organism evidence="1 2">
    <name type="scientific">Antarcticirhabdus aurantiaca</name>
    <dbReference type="NCBI Taxonomy" id="2606717"/>
    <lineage>
        <taxon>Bacteria</taxon>
        <taxon>Pseudomonadati</taxon>
        <taxon>Pseudomonadota</taxon>
        <taxon>Alphaproteobacteria</taxon>
        <taxon>Hyphomicrobiales</taxon>
        <taxon>Aurantimonadaceae</taxon>
        <taxon>Antarcticirhabdus</taxon>
    </lineage>
</organism>
<keyword evidence="2" id="KW-1185">Reference proteome</keyword>
<protein>
    <submittedName>
        <fullName evidence="1">C-type cytochrome biogenesis protein CcmI</fullName>
    </submittedName>
</protein>
<reference evidence="1" key="1">
    <citation type="submission" date="2022-11" db="EMBL/GenBank/DDBJ databases">
        <title>beta-Carotene-producing bacterium, Jeongeuplla avenae sp. nov., alleviates the salt stress of Arabidopsis seedlings.</title>
        <authorList>
            <person name="Jiang L."/>
            <person name="Lee J."/>
        </authorList>
    </citation>
    <scope>NUCLEOTIDE SEQUENCE</scope>
    <source>
        <strain evidence="1">DY_R2A_6</strain>
    </source>
</reference>
<dbReference type="Proteomes" id="UP001163223">
    <property type="component" value="Chromosome"/>
</dbReference>